<dbReference type="EMBL" id="CAKOFQ010007600">
    <property type="protein sequence ID" value="CAH2004661.1"/>
    <property type="molecule type" value="Genomic_DNA"/>
</dbReference>
<name>A0A9P0M4C9_ACAOB</name>
<protein>
    <submittedName>
        <fullName evidence="1">Uncharacterized protein</fullName>
    </submittedName>
</protein>
<evidence type="ECO:0000313" key="1">
    <source>
        <dbReference type="EMBL" id="CAH2004661.1"/>
    </source>
</evidence>
<sequence>MSRSSNPDPAPSAHIIALKISCDYLDPTQIQEKMDVDTVMQCKVKIDSLRIGRGGIQNKYRKIRTNNYTCFTVPVSDSSDEGGDSELDESLLKLALTDFTSIGSSLGSSANVGSEMKLGKGRDSGRDSVCLGSVDTLGGGTGGILVQPLQVGELGCEKEHDSGMGRNNPCAGIDLLLLSTDSLPGSHILYSPIHFTSSGRNGCTTVDTQHLYGSSGTATVPFLWWVKLLPIHVELVPVCWTHVLELVLPWKIGIPERRISWSGQWLNLSLKLTPDGKRLNKLLSTVKTSKTNVINVATLEPLQRKRLSHTSDDRFKGPFVSVLDKFRKSEFTTSKRIRTFAFDFLSFRRVSTRP</sequence>
<accession>A0A9P0M4C9</accession>
<keyword evidence="2" id="KW-1185">Reference proteome</keyword>
<dbReference type="OrthoDB" id="3200163at2759"/>
<proteinExistence type="predicted"/>
<reference evidence="1" key="1">
    <citation type="submission" date="2022-03" db="EMBL/GenBank/DDBJ databases">
        <authorList>
            <person name="Sayadi A."/>
        </authorList>
    </citation>
    <scope>NUCLEOTIDE SEQUENCE</scope>
</reference>
<organism evidence="1 2">
    <name type="scientific">Acanthoscelides obtectus</name>
    <name type="common">Bean weevil</name>
    <name type="synonym">Bruchus obtectus</name>
    <dbReference type="NCBI Taxonomy" id="200917"/>
    <lineage>
        <taxon>Eukaryota</taxon>
        <taxon>Metazoa</taxon>
        <taxon>Ecdysozoa</taxon>
        <taxon>Arthropoda</taxon>
        <taxon>Hexapoda</taxon>
        <taxon>Insecta</taxon>
        <taxon>Pterygota</taxon>
        <taxon>Neoptera</taxon>
        <taxon>Endopterygota</taxon>
        <taxon>Coleoptera</taxon>
        <taxon>Polyphaga</taxon>
        <taxon>Cucujiformia</taxon>
        <taxon>Chrysomeloidea</taxon>
        <taxon>Chrysomelidae</taxon>
        <taxon>Bruchinae</taxon>
        <taxon>Bruchini</taxon>
        <taxon>Acanthoscelides</taxon>
    </lineage>
</organism>
<evidence type="ECO:0000313" key="2">
    <source>
        <dbReference type="Proteomes" id="UP001152888"/>
    </source>
</evidence>
<dbReference type="AlphaFoldDB" id="A0A9P0M4C9"/>
<gene>
    <name evidence="1" type="ORF">ACAOBT_LOCUS28118</name>
</gene>
<comment type="caution">
    <text evidence="1">The sequence shown here is derived from an EMBL/GenBank/DDBJ whole genome shotgun (WGS) entry which is preliminary data.</text>
</comment>
<dbReference type="Proteomes" id="UP001152888">
    <property type="component" value="Unassembled WGS sequence"/>
</dbReference>